<feature type="transmembrane region" description="Helical" evidence="7">
    <location>
        <begin position="212"/>
        <end position="236"/>
    </location>
</feature>
<feature type="domain" description="Mechanosensitive ion channel MscS" evidence="9">
    <location>
        <begin position="356"/>
        <end position="422"/>
    </location>
</feature>
<keyword evidence="7" id="KW-0997">Cell inner membrane</keyword>
<dbReference type="AlphaFoldDB" id="A0A8J7FL99"/>
<proteinExistence type="inferred from homology"/>
<dbReference type="InterPro" id="IPR006685">
    <property type="entry name" value="MscS_channel_2nd"/>
</dbReference>
<feature type="signal peptide" evidence="8">
    <location>
        <begin position="1"/>
        <end position="21"/>
    </location>
</feature>
<dbReference type="GO" id="GO:0005886">
    <property type="term" value="C:plasma membrane"/>
    <property type="evidence" value="ECO:0007669"/>
    <property type="project" value="UniProtKB-SubCell"/>
</dbReference>
<keyword evidence="8" id="KW-0732">Signal</keyword>
<evidence type="ECO:0000259" key="9">
    <source>
        <dbReference type="Pfam" id="PF00924"/>
    </source>
</evidence>
<feature type="transmembrane region" description="Helical" evidence="7">
    <location>
        <begin position="313"/>
        <end position="330"/>
    </location>
</feature>
<dbReference type="RefSeq" id="WP_194116400.1">
    <property type="nucleotide sequence ID" value="NZ_JADFUA010000006.1"/>
</dbReference>
<dbReference type="PANTHER" id="PTHR30221">
    <property type="entry name" value="SMALL-CONDUCTANCE MECHANOSENSITIVE CHANNEL"/>
    <property type="match status" value="1"/>
</dbReference>
<dbReference type="SUPFAM" id="SSF82689">
    <property type="entry name" value="Mechanosensitive channel protein MscS (YggB), C-terminal domain"/>
    <property type="match status" value="1"/>
</dbReference>
<dbReference type="PANTHER" id="PTHR30221:SF18">
    <property type="entry name" value="SLL0590 PROTEIN"/>
    <property type="match status" value="1"/>
</dbReference>
<keyword evidence="3" id="KW-1003">Cell membrane</keyword>
<keyword evidence="7" id="KW-0813">Transport</keyword>
<dbReference type="SUPFAM" id="SSF50182">
    <property type="entry name" value="Sm-like ribonucleoproteins"/>
    <property type="match status" value="1"/>
</dbReference>
<dbReference type="Gene3D" id="1.10.287.1260">
    <property type="match status" value="1"/>
</dbReference>
<evidence type="ECO:0000256" key="4">
    <source>
        <dbReference type="ARBA" id="ARBA00022692"/>
    </source>
</evidence>
<keyword evidence="7" id="KW-0406">Ion transport</keyword>
<dbReference type="InterPro" id="IPR045275">
    <property type="entry name" value="MscS_archaea/bacteria_type"/>
</dbReference>
<dbReference type="Gene3D" id="2.30.30.60">
    <property type="match status" value="1"/>
</dbReference>
<dbReference type="Pfam" id="PF00924">
    <property type="entry name" value="MS_channel_2nd"/>
    <property type="match status" value="1"/>
</dbReference>
<comment type="function">
    <text evidence="7">Mechanosensitive channel that participates in the regulation of osmotic pressure changes within the cell, opening in response to stretch forces in the membrane lipid bilayer, without the need for other proteins. Contributes to normal resistance to hypoosmotic shock. Forms an ion channel of 1.0 nanosiemens conductance with a slight preference for anions.</text>
</comment>
<feature type="transmembrane region" description="Helical" evidence="7">
    <location>
        <begin position="256"/>
        <end position="281"/>
    </location>
</feature>
<evidence type="ECO:0000256" key="2">
    <source>
        <dbReference type="ARBA" id="ARBA00008017"/>
    </source>
</evidence>
<dbReference type="Proteomes" id="UP000604481">
    <property type="component" value="Unassembled WGS sequence"/>
</dbReference>
<dbReference type="InterPro" id="IPR011066">
    <property type="entry name" value="MscS_channel_C_sf"/>
</dbReference>
<feature type="chain" id="PRO_5035200977" description="Small-conductance mechanosensitive channel" evidence="8">
    <location>
        <begin position="22"/>
        <end position="543"/>
    </location>
</feature>
<comment type="caution">
    <text evidence="7">Lacks conserved residue(s) required for the propagation of feature annotation.</text>
</comment>
<dbReference type="Pfam" id="PF21082">
    <property type="entry name" value="MS_channel_3rd"/>
    <property type="match status" value="1"/>
</dbReference>
<gene>
    <name evidence="11" type="ORF">INR99_10980</name>
</gene>
<evidence type="ECO:0000256" key="3">
    <source>
        <dbReference type="ARBA" id="ARBA00022475"/>
    </source>
</evidence>
<evidence type="ECO:0000256" key="1">
    <source>
        <dbReference type="ARBA" id="ARBA00004651"/>
    </source>
</evidence>
<evidence type="ECO:0000256" key="7">
    <source>
        <dbReference type="RuleBase" id="RU369025"/>
    </source>
</evidence>
<evidence type="ECO:0000313" key="11">
    <source>
        <dbReference type="EMBL" id="MBE9609870.1"/>
    </source>
</evidence>
<keyword evidence="5 7" id="KW-1133">Transmembrane helix</keyword>
<keyword evidence="6 7" id="KW-0472">Membrane</keyword>
<comment type="subunit">
    <text evidence="7">Homoheptamer.</text>
</comment>
<accession>A0A8J7FL99</accession>
<feature type="transmembrane region" description="Helical" evidence="7">
    <location>
        <begin position="150"/>
        <end position="168"/>
    </location>
</feature>
<feature type="transmembrane region" description="Helical" evidence="7">
    <location>
        <begin position="342"/>
        <end position="368"/>
    </location>
</feature>
<sequence>MKQTLTQIVFFFLLGCGLAQAATTDAGGANAAAASATASASEEAHAAKVFNRVVTTFRTGIGGYTAQDRANSAELRIQRLLAERPHGKFTSEPSELGIAIKLDGKLAFYLRDADVDTLANETLEQRTKDALAALEEIRQDQLALSDPKELARSIAISLLATLVFVLLLKGLSKARRWTLVRTRRYIARPIARSTGKYTGTNVRSLATMLRMVVNSIVTLIGLVGLHSWLSVVLYEIPYTRAWSEELNSALFGFLEHALMAMLNAIPNLLIACFILLVARYISRFIHFVFGRVERGELHLGMFDRDTASTTRRLLSFVVWLFAFAMIYPYLPGADTEAFKGLSVMVGLMVSLGASGIVGQFASGMIIIYSRALKVGEYVQIGEVEGTVVQIGLFATKIHTNLREEISIPNAGLVGQNVKNFSRLASGGGVITTISVTIGYDTPWRQVEAMLLEAAHATRGIRRTPRPVVYQTALSDWYVEYQLRIAVDEPRRKFEIINELNGKVQDTFNHYGVQIMSPHYIADPEQEKIVPEPLRAPAPAKPEA</sequence>
<comment type="caution">
    <text evidence="11">The sequence shown here is derived from an EMBL/GenBank/DDBJ whole genome shotgun (WGS) entry which is preliminary data.</text>
</comment>
<dbReference type="InterPro" id="IPR049278">
    <property type="entry name" value="MS_channel_C"/>
</dbReference>
<dbReference type="PROSITE" id="PS51257">
    <property type="entry name" value="PROKAR_LIPOPROTEIN"/>
    <property type="match status" value="1"/>
</dbReference>
<dbReference type="InterPro" id="IPR010920">
    <property type="entry name" value="LSM_dom_sf"/>
</dbReference>
<reference evidence="11 12" key="1">
    <citation type="submission" date="2020-10" db="EMBL/GenBank/DDBJ databases">
        <title>The genome sequence of Chitinilyticum litopenaei 4Y14.</title>
        <authorList>
            <person name="Liu Y."/>
        </authorList>
    </citation>
    <scope>NUCLEOTIDE SEQUENCE [LARGE SCALE GENOMIC DNA]</scope>
    <source>
        <strain evidence="11 12">4Y14</strain>
    </source>
</reference>
<evidence type="ECO:0000256" key="8">
    <source>
        <dbReference type="SAM" id="SignalP"/>
    </source>
</evidence>
<dbReference type="GO" id="GO:0008381">
    <property type="term" value="F:mechanosensitive monoatomic ion channel activity"/>
    <property type="evidence" value="ECO:0007669"/>
    <property type="project" value="InterPro"/>
</dbReference>
<evidence type="ECO:0000259" key="10">
    <source>
        <dbReference type="Pfam" id="PF21082"/>
    </source>
</evidence>
<comment type="similarity">
    <text evidence="2 7">Belongs to the MscS (TC 1.A.23) family.</text>
</comment>
<keyword evidence="12" id="KW-1185">Reference proteome</keyword>
<feature type="domain" description="Mechanosensitive ion channel MscS C-terminal" evidence="10">
    <location>
        <begin position="432"/>
        <end position="514"/>
    </location>
</feature>
<keyword evidence="4 7" id="KW-0812">Transmembrane</keyword>
<dbReference type="InterPro" id="IPR023408">
    <property type="entry name" value="MscS_beta-dom_sf"/>
</dbReference>
<protein>
    <recommendedName>
        <fullName evidence="7">Small-conductance mechanosensitive channel</fullName>
    </recommendedName>
</protein>
<evidence type="ECO:0000256" key="6">
    <source>
        <dbReference type="ARBA" id="ARBA00023136"/>
    </source>
</evidence>
<keyword evidence="7" id="KW-0407">Ion channel</keyword>
<dbReference type="EMBL" id="JADFUA010000006">
    <property type="protein sequence ID" value="MBE9609870.1"/>
    <property type="molecule type" value="Genomic_DNA"/>
</dbReference>
<evidence type="ECO:0000313" key="12">
    <source>
        <dbReference type="Proteomes" id="UP000604481"/>
    </source>
</evidence>
<evidence type="ECO:0000256" key="5">
    <source>
        <dbReference type="ARBA" id="ARBA00022989"/>
    </source>
</evidence>
<dbReference type="Gene3D" id="3.30.70.100">
    <property type="match status" value="1"/>
</dbReference>
<comment type="subcellular location">
    <subcellularLocation>
        <location evidence="7">Cell inner membrane</location>
        <topology evidence="7">Multi-pass membrane protein</topology>
    </subcellularLocation>
    <subcellularLocation>
        <location evidence="1">Cell membrane</location>
        <topology evidence="1">Multi-pass membrane protein</topology>
    </subcellularLocation>
</comment>
<name>A0A8J7FL99_9NEIS</name>
<organism evidence="11 12">
    <name type="scientific">Chitinilyticum piscinae</name>
    <dbReference type="NCBI Taxonomy" id="2866724"/>
    <lineage>
        <taxon>Bacteria</taxon>
        <taxon>Pseudomonadati</taxon>
        <taxon>Pseudomonadota</taxon>
        <taxon>Betaproteobacteria</taxon>
        <taxon>Neisseriales</taxon>
        <taxon>Chitinibacteraceae</taxon>
        <taxon>Chitinilyticum</taxon>
    </lineage>
</organism>